<evidence type="ECO:0000256" key="6">
    <source>
        <dbReference type="ARBA" id="ARBA00022723"/>
    </source>
</evidence>
<dbReference type="InterPro" id="IPR002974">
    <property type="entry name" value="Cyt_P450_E_CYP52_ascomycetes"/>
</dbReference>
<comment type="subcellular location">
    <subcellularLocation>
        <location evidence="2">Membrane</location>
    </subcellularLocation>
</comment>
<dbReference type="PRINTS" id="PR00464">
    <property type="entry name" value="EP450II"/>
</dbReference>
<dbReference type="InterPro" id="IPR047146">
    <property type="entry name" value="Cyt_P450_E_CYP52_fungi"/>
</dbReference>
<evidence type="ECO:0000256" key="3">
    <source>
        <dbReference type="ARBA" id="ARBA00010617"/>
    </source>
</evidence>
<dbReference type="GO" id="GO:0016712">
    <property type="term" value="F:oxidoreductase activity, acting on paired donors, with incorporation or reduction of molecular oxygen, reduced flavin or flavoprotein as one donor, and incorporation of one atom of oxygen"/>
    <property type="evidence" value="ECO:0007669"/>
    <property type="project" value="InterPro"/>
</dbReference>
<dbReference type="Pfam" id="PF00067">
    <property type="entry name" value="p450"/>
    <property type="match status" value="1"/>
</dbReference>
<evidence type="ECO:0000256" key="10">
    <source>
        <dbReference type="ARBA" id="ARBA00023033"/>
    </source>
</evidence>
<keyword evidence="15" id="KW-1185">Reference proteome</keyword>
<dbReference type="InterPro" id="IPR036396">
    <property type="entry name" value="Cyt_P450_sf"/>
</dbReference>
<feature type="binding site" description="axial binding residue" evidence="12">
    <location>
        <position position="461"/>
    </location>
    <ligand>
        <name>heme</name>
        <dbReference type="ChEBI" id="CHEBI:30413"/>
    </ligand>
    <ligandPart>
        <name>Fe</name>
        <dbReference type="ChEBI" id="CHEBI:18248"/>
    </ligandPart>
</feature>
<dbReference type="Gene3D" id="1.10.630.10">
    <property type="entry name" value="Cytochrome P450"/>
    <property type="match status" value="1"/>
</dbReference>
<comment type="similarity">
    <text evidence="3 13">Belongs to the cytochrome P450 family.</text>
</comment>
<evidence type="ECO:0000256" key="5">
    <source>
        <dbReference type="ARBA" id="ARBA00022692"/>
    </source>
</evidence>
<dbReference type="InterPro" id="IPR001128">
    <property type="entry name" value="Cyt_P450"/>
</dbReference>
<gene>
    <name evidence="14" type="ORF">TRICI_001072</name>
</gene>
<dbReference type="Proteomes" id="UP000761534">
    <property type="component" value="Unassembled WGS sequence"/>
</dbReference>
<keyword evidence="10 13" id="KW-0503">Monooxygenase</keyword>
<keyword evidence="5" id="KW-0812">Transmembrane</keyword>
<dbReference type="PRINTS" id="PR01239">
    <property type="entry name" value="EP450IICYP52"/>
</dbReference>
<proteinExistence type="inferred from homology"/>
<keyword evidence="7" id="KW-1133">Transmembrane helix</keyword>
<keyword evidence="4 12" id="KW-0349">Heme</keyword>
<dbReference type="VEuPathDB" id="FungiDB:TRICI_001072"/>
<keyword evidence="6 12" id="KW-0479">Metal-binding</keyword>
<dbReference type="CDD" id="cd11063">
    <property type="entry name" value="CYP52"/>
    <property type="match status" value="1"/>
</dbReference>
<evidence type="ECO:0008006" key="16">
    <source>
        <dbReference type="Google" id="ProtNLM"/>
    </source>
</evidence>
<evidence type="ECO:0000313" key="15">
    <source>
        <dbReference type="Proteomes" id="UP000761534"/>
    </source>
</evidence>
<evidence type="ECO:0000313" key="14">
    <source>
        <dbReference type="EMBL" id="KAA8916774.1"/>
    </source>
</evidence>
<dbReference type="SUPFAM" id="SSF48264">
    <property type="entry name" value="Cytochrome P450"/>
    <property type="match status" value="1"/>
</dbReference>
<evidence type="ECO:0000256" key="12">
    <source>
        <dbReference type="PIRSR" id="PIRSR602402-1"/>
    </source>
</evidence>
<protein>
    <recommendedName>
        <fullName evidence="16">Cytochrome P450</fullName>
    </recommendedName>
</protein>
<dbReference type="PANTHER" id="PTHR24287:SF1">
    <property type="entry name" value="P450, PUTATIVE (EUROFUNG)-RELATED"/>
    <property type="match status" value="1"/>
</dbReference>
<organism evidence="14 15">
    <name type="scientific">Trichomonascus ciferrii</name>
    <dbReference type="NCBI Taxonomy" id="44093"/>
    <lineage>
        <taxon>Eukaryota</taxon>
        <taxon>Fungi</taxon>
        <taxon>Dikarya</taxon>
        <taxon>Ascomycota</taxon>
        <taxon>Saccharomycotina</taxon>
        <taxon>Dipodascomycetes</taxon>
        <taxon>Dipodascales</taxon>
        <taxon>Trichomonascaceae</taxon>
        <taxon>Trichomonascus</taxon>
        <taxon>Trichomonascus ciferrii complex</taxon>
    </lineage>
</organism>
<evidence type="ECO:0000256" key="1">
    <source>
        <dbReference type="ARBA" id="ARBA00001971"/>
    </source>
</evidence>
<dbReference type="GO" id="GO:0020037">
    <property type="term" value="F:heme binding"/>
    <property type="evidence" value="ECO:0007669"/>
    <property type="project" value="InterPro"/>
</dbReference>
<evidence type="ECO:0000256" key="8">
    <source>
        <dbReference type="ARBA" id="ARBA00023002"/>
    </source>
</evidence>
<reference evidence="14" key="1">
    <citation type="journal article" date="2019" name="G3 (Bethesda)">
        <title>Genome Assemblies of Two Rare Opportunistic Yeast Pathogens: Diutina rugosa (syn. Candida rugosa) and Trichomonascus ciferrii (syn. Candida ciferrii).</title>
        <authorList>
            <person name="Mixao V."/>
            <person name="Saus E."/>
            <person name="Hansen A.P."/>
            <person name="Lass-Florl C."/>
            <person name="Gabaldon T."/>
        </authorList>
    </citation>
    <scope>NUCLEOTIDE SEQUENCE</scope>
    <source>
        <strain evidence="14">CBS 4856</strain>
    </source>
</reference>
<evidence type="ECO:0000256" key="11">
    <source>
        <dbReference type="ARBA" id="ARBA00023136"/>
    </source>
</evidence>
<dbReference type="PROSITE" id="PS00086">
    <property type="entry name" value="CYTOCHROME_P450"/>
    <property type="match status" value="1"/>
</dbReference>
<evidence type="ECO:0000256" key="4">
    <source>
        <dbReference type="ARBA" id="ARBA00022617"/>
    </source>
</evidence>
<comment type="caution">
    <text evidence="14">The sequence shown here is derived from an EMBL/GenBank/DDBJ whole genome shotgun (WGS) entry which is preliminary data.</text>
</comment>
<sequence>MLLLYVPLTILVGVVGFYLTSWIQEIQYRRTCKKYNCAPAYMYPNKWMGMDILLESFKRAAQHDYLEYTRSLMEKPNKKTIRVNVLGNVAIQTTDPQNVKAILATQFKEYDLGLKHLQMFPLLGHGIFTLSGDGWHHSRSLLRPQFANDQITGFDGIKKHTDLLIELFKHKSARGKDFDVQPLFLELTMDTSTEYLYGSGTETLSAEFDDNEEETEGQRFAEAFAIAGTWCFKRALASRLYFLVTSKEFRDALKLCQEYVDRHVYRALEVAEERDRREKAGEEKTESERYVFLYELTKQTRDPVLMRDQSLNVLLAGKDTTGGVLTYSIGMLLRYKRVWNKLRAVVLETFGKNTDEITFSNLKKCEYLRCFINEVLRLYPSVPVNSRSSIMNTTLPRGGGPDETEPVYVPKGTNIVYSTYAMHRSKDLWGEDADEFRPERWLENKTIPWSYIPFSGGPRICLGQQFALTEASFVIVRLLQEFKDVVSDDDLTKNNGAIAQEVALASFSAHGVHARFVEDDT</sequence>
<keyword evidence="8 13" id="KW-0560">Oxidoreductase</keyword>
<dbReference type="PRINTS" id="PR00385">
    <property type="entry name" value="P450"/>
</dbReference>
<name>A0A642VCT6_9ASCO</name>
<accession>A0A642VCT6</accession>
<evidence type="ECO:0000256" key="9">
    <source>
        <dbReference type="ARBA" id="ARBA00023004"/>
    </source>
</evidence>
<dbReference type="AlphaFoldDB" id="A0A642VCT6"/>
<evidence type="ECO:0000256" key="13">
    <source>
        <dbReference type="RuleBase" id="RU000461"/>
    </source>
</evidence>
<comment type="cofactor">
    <cofactor evidence="1 12">
        <name>heme</name>
        <dbReference type="ChEBI" id="CHEBI:30413"/>
    </cofactor>
</comment>
<dbReference type="EMBL" id="SWFS01000082">
    <property type="protein sequence ID" value="KAA8916774.1"/>
    <property type="molecule type" value="Genomic_DNA"/>
</dbReference>
<evidence type="ECO:0000256" key="2">
    <source>
        <dbReference type="ARBA" id="ARBA00004370"/>
    </source>
</evidence>
<dbReference type="OrthoDB" id="1470350at2759"/>
<dbReference type="PANTHER" id="PTHR24287">
    <property type="entry name" value="P450, PUTATIVE (EUROFUNG)-RELATED"/>
    <property type="match status" value="1"/>
</dbReference>
<evidence type="ECO:0000256" key="7">
    <source>
        <dbReference type="ARBA" id="ARBA00022989"/>
    </source>
</evidence>
<dbReference type="InterPro" id="IPR002402">
    <property type="entry name" value="Cyt_P450_E_grp-II"/>
</dbReference>
<keyword evidence="11" id="KW-0472">Membrane</keyword>
<dbReference type="GO" id="GO:0016020">
    <property type="term" value="C:membrane"/>
    <property type="evidence" value="ECO:0007669"/>
    <property type="project" value="UniProtKB-SubCell"/>
</dbReference>
<dbReference type="InterPro" id="IPR017972">
    <property type="entry name" value="Cyt_P450_CS"/>
</dbReference>
<dbReference type="GO" id="GO:0005506">
    <property type="term" value="F:iron ion binding"/>
    <property type="evidence" value="ECO:0007669"/>
    <property type="project" value="InterPro"/>
</dbReference>
<keyword evidence="9 12" id="KW-0408">Iron</keyword>